<keyword evidence="6" id="KW-1185">Reference proteome</keyword>
<evidence type="ECO:0000313" key="3">
    <source>
        <dbReference type="EMBL" id="CCI87686.1"/>
    </source>
</evidence>
<dbReference type="Pfam" id="PF20956">
    <property type="entry name" value="DUF4931_C"/>
    <property type="match status" value="1"/>
</dbReference>
<organism evidence="3 5">
    <name type="scientific">Lactobacillus gigeriorum DSM 23908 = CRBIP 24.85</name>
    <dbReference type="NCBI Taxonomy" id="1423751"/>
    <lineage>
        <taxon>Bacteria</taxon>
        <taxon>Bacillati</taxon>
        <taxon>Bacillota</taxon>
        <taxon>Bacilli</taxon>
        <taxon>Lactobacillales</taxon>
        <taxon>Lactobacillaceae</taxon>
        <taxon>Lactobacillus</taxon>
    </lineage>
</organism>
<dbReference type="STRING" id="1423751.FC38_GL001283"/>
<sequence>MNNDPLVFELQVAKNKPHSYRKDKPKTRCPFCYPEDLTDIYRQEGECIWLHNKFPTLRDTVQTVLIESSDHLGDLRIYDQEQLHHLMRFATDCYLDMVASQKYQTVLWYKNYGPHSGGSLVHPHMQLVGLEHEDGYKYLHANNFEGLTLFSSPQVEVNIAEHPVQGYIELNINALELTDLDLWSDWIQAGAGYVLEKLYHGRFDSYNLFFYPRPDGGICAKYITRFNASPYFVGYKLSQVNDESSLQHEAAGFLAYYQAKKQN</sequence>
<accession>I7LDW8</accession>
<name>I7LDW8_9LACO</name>
<keyword evidence="3" id="KW-0548">Nucleotidyltransferase</keyword>
<dbReference type="OrthoDB" id="1803128at2"/>
<dbReference type="PATRIC" id="fig|1423751.3.peg.1325"/>
<reference evidence="3 5" key="1">
    <citation type="submission" date="2012-06" db="EMBL/GenBank/DDBJ databases">
        <title>Draft genome sequence of Lactobacillus gigeriorum CRBIP 24.85T, isolated from chicken crop.</title>
        <authorList>
            <person name="Cousin S."/>
            <person name="Ma L."/>
            <person name="Creno S."/>
            <person name="Clermont D."/>
            <person name="Loux V."/>
            <person name="Bizet C."/>
            <person name="Bouchier C."/>
        </authorList>
    </citation>
    <scope>NUCLEOTIDE SEQUENCE [LARGE SCALE GENOMIC DNA]</scope>
    <source>
        <strain evidence="5">CRBIP 24.85T</strain>
        <strain evidence="3">Type strain: CRBIP 24.85</strain>
    </source>
</reference>
<dbReference type="EMBL" id="CAKC01000086">
    <property type="protein sequence ID" value="CCI87686.1"/>
    <property type="molecule type" value="Genomic_DNA"/>
</dbReference>
<protein>
    <submittedName>
        <fullName evidence="3">Galactose-1-phosphate uridylyltransferase</fullName>
    </submittedName>
</protein>
<gene>
    <name evidence="3" type="ORF">BN52_09805</name>
    <name evidence="4" type="ORF">FC38_GL001283</name>
</gene>
<proteinExistence type="predicted"/>
<dbReference type="InterPro" id="IPR036265">
    <property type="entry name" value="HIT-like_sf"/>
</dbReference>
<evidence type="ECO:0000313" key="6">
    <source>
        <dbReference type="Proteomes" id="UP000051521"/>
    </source>
</evidence>
<comment type="caution">
    <text evidence="3">The sequence shown here is derived from an EMBL/GenBank/DDBJ whole genome shotgun (WGS) entry which is preliminary data.</text>
</comment>
<feature type="domain" description="DUF4931" evidence="2">
    <location>
        <begin position="139"/>
        <end position="243"/>
    </location>
</feature>
<dbReference type="EMBL" id="AYZO01000004">
    <property type="protein sequence ID" value="KRN14206.1"/>
    <property type="molecule type" value="Genomic_DNA"/>
</dbReference>
<feature type="domain" description="DUF4931" evidence="1">
    <location>
        <begin position="8"/>
        <end position="131"/>
    </location>
</feature>
<dbReference type="Pfam" id="PF16285">
    <property type="entry name" value="DUF4931_N"/>
    <property type="match status" value="1"/>
</dbReference>
<dbReference type="Gene3D" id="3.30.428.10">
    <property type="entry name" value="HIT-like"/>
    <property type="match status" value="1"/>
</dbReference>
<keyword evidence="3" id="KW-0808">Transferase</keyword>
<dbReference type="Proteomes" id="UP000051521">
    <property type="component" value="Unassembled WGS sequence"/>
</dbReference>
<dbReference type="GO" id="GO:0016779">
    <property type="term" value="F:nucleotidyltransferase activity"/>
    <property type="evidence" value="ECO:0007669"/>
    <property type="project" value="UniProtKB-KW"/>
</dbReference>
<dbReference type="Proteomes" id="UP000009326">
    <property type="component" value="Unassembled WGS sequence"/>
</dbReference>
<dbReference type="InterPro" id="IPR046322">
    <property type="entry name" value="DUF4931"/>
</dbReference>
<dbReference type="AlphaFoldDB" id="I7LDW8"/>
<evidence type="ECO:0000259" key="1">
    <source>
        <dbReference type="Pfam" id="PF16285"/>
    </source>
</evidence>
<reference evidence="4 6" key="2">
    <citation type="journal article" date="2015" name="Genome Announc.">
        <title>Expanding the biotechnology potential of lactobacilli through comparative genomics of 213 strains and associated genera.</title>
        <authorList>
            <person name="Sun Z."/>
            <person name="Harris H.M."/>
            <person name="McCann A."/>
            <person name="Guo C."/>
            <person name="Argimon S."/>
            <person name="Zhang W."/>
            <person name="Yang X."/>
            <person name="Jeffery I.B."/>
            <person name="Cooney J.C."/>
            <person name="Kagawa T.F."/>
            <person name="Liu W."/>
            <person name="Song Y."/>
            <person name="Salvetti E."/>
            <person name="Wrobel A."/>
            <person name="Rasinkangas P."/>
            <person name="Parkhill J."/>
            <person name="Rea M.C."/>
            <person name="O'Sullivan O."/>
            <person name="Ritari J."/>
            <person name="Douillard F.P."/>
            <person name="Paul Ross R."/>
            <person name="Yang R."/>
            <person name="Briner A.E."/>
            <person name="Felis G.E."/>
            <person name="de Vos W.M."/>
            <person name="Barrangou R."/>
            <person name="Klaenhammer T.R."/>
            <person name="Caufield P.W."/>
            <person name="Cui Y."/>
            <person name="Zhang H."/>
            <person name="O'Toole P.W."/>
        </authorList>
    </citation>
    <scope>NUCLEOTIDE SEQUENCE [LARGE SCALE GENOMIC DNA]</scope>
    <source>
        <strain evidence="4 6">DSM 23908</strain>
    </source>
</reference>
<evidence type="ECO:0000259" key="2">
    <source>
        <dbReference type="Pfam" id="PF20956"/>
    </source>
</evidence>
<evidence type="ECO:0000313" key="4">
    <source>
        <dbReference type="EMBL" id="KRN14206.1"/>
    </source>
</evidence>
<evidence type="ECO:0000313" key="5">
    <source>
        <dbReference type="Proteomes" id="UP000009326"/>
    </source>
</evidence>
<dbReference type="SUPFAM" id="SSF54197">
    <property type="entry name" value="HIT-like"/>
    <property type="match status" value="1"/>
</dbReference>
<dbReference type="RefSeq" id="WP_008473980.1">
    <property type="nucleotide sequence ID" value="NZ_AYZO01000004.1"/>
</dbReference>
<dbReference type="InterPro" id="IPR049285">
    <property type="entry name" value="DUF4931_C"/>
</dbReference>